<keyword evidence="7" id="KW-0234">DNA repair</keyword>
<dbReference type="RefSeq" id="WP_201690601.1">
    <property type="nucleotide sequence ID" value="NZ_JAEQND010000008.1"/>
</dbReference>
<evidence type="ECO:0000259" key="8">
    <source>
        <dbReference type="SMART" id="SM00986"/>
    </source>
</evidence>
<evidence type="ECO:0000256" key="3">
    <source>
        <dbReference type="ARBA" id="ARBA00022763"/>
    </source>
</evidence>
<evidence type="ECO:0000256" key="4">
    <source>
        <dbReference type="ARBA" id="ARBA00022801"/>
    </source>
</evidence>
<evidence type="ECO:0000313" key="10">
    <source>
        <dbReference type="Proteomes" id="UP000622707"/>
    </source>
</evidence>
<dbReference type="Gene3D" id="3.40.470.10">
    <property type="entry name" value="Uracil-DNA glycosylase-like domain"/>
    <property type="match status" value="1"/>
</dbReference>
<gene>
    <name evidence="9" type="ORF">JI746_15145</name>
</gene>
<dbReference type="SUPFAM" id="SSF52141">
    <property type="entry name" value="Uracil-DNA glycosylase-like"/>
    <property type="match status" value="1"/>
</dbReference>
<evidence type="ECO:0000256" key="7">
    <source>
        <dbReference type="ARBA" id="ARBA00023204"/>
    </source>
</evidence>
<sequence length="224" mass="24777">MLSPADAAALATLARDLRGVDRDCYARHGRDPLQPLIGLGPVDAPLCFVGRDPGAAEVAQWRPFVGGSGQQIRRGLAAHLFAGRDYSEDLGLRAGASVFWMNTVPYKPIDNKPWPLAVRRQFHALLLPLLARHWRGRDVVTFGTEAFGWFGIGQSAPVREAMDAFWQKPDRFEASLPLQLACDGGTRAFTLHPLPHPSPANAQWKKRFPGLLQLRLQQLLPHLP</sequence>
<keyword evidence="4" id="KW-0378">Hydrolase</keyword>
<evidence type="ECO:0000256" key="5">
    <source>
        <dbReference type="ARBA" id="ARBA00023004"/>
    </source>
</evidence>
<dbReference type="PANTHER" id="PTHR33693:SF1">
    <property type="entry name" value="TYPE-4 URACIL-DNA GLYCOSYLASE"/>
    <property type="match status" value="1"/>
</dbReference>
<accession>A0ABS1JQD6</accession>
<dbReference type="Pfam" id="PF03167">
    <property type="entry name" value="UDG"/>
    <property type="match status" value="1"/>
</dbReference>
<evidence type="ECO:0000256" key="1">
    <source>
        <dbReference type="ARBA" id="ARBA00022485"/>
    </source>
</evidence>
<reference evidence="9 10" key="1">
    <citation type="journal article" date="2017" name="Int. J. Syst. Evol. Microbiol.">
        <title>Ramlibacter alkalitolerans sp. nov., alkali-tolerant bacterium isolated from soil of ginseng.</title>
        <authorList>
            <person name="Lee D.H."/>
            <person name="Cha C.J."/>
        </authorList>
    </citation>
    <scope>NUCLEOTIDE SEQUENCE [LARGE SCALE GENOMIC DNA]</scope>
    <source>
        <strain evidence="9 10">KACC 19305</strain>
    </source>
</reference>
<feature type="domain" description="Uracil-DNA glycosylase-like" evidence="8">
    <location>
        <begin position="37"/>
        <end position="220"/>
    </location>
</feature>
<comment type="caution">
    <text evidence="9">The sequence shown here is derived from an EMBL/GenBank/DDBJ whole genome shotgun (WGS) entry which is preliminary data.</text>
</comment>
<evidence type="ECO:0000256" key="6">
    <source>
        <dbReference type="ARBA" id="ARBA00023014"/>
    </source>
</evidence>
<dbReference type="InterPro" id="IPR005122">
    <property type="entry name" value="Uracil-DNA_glycosylase-like"/>
</dbReference>
<name>A0ABS1JQD6_9BURK</name>
<keyword evidence="5" id="KW-0408">Iron</keyword>
<dbReference type="PANTHER" id="PTHR33693">
    <property type="entry name" value="TYPE-5 URACIL-DNA GLYCOSYLASE"/>
    <property type="match status" value="1"/>
</dbReference>
<keyword evidence="10" id="KW-1185">Reference proteome</keyword>
<evidence type="ECO:0000256" key="2">
    <source>
        <dbReference type="ARBA" id="ARBA00022723"/>
    </source>
</evidence>
<dbReference type="EMBL" id="JAEQND010000008">
    <property type="protein sequence ID" value="MBL0426448.1"/>
    <property type="molecule type" value="Genomic_DNA"/>
</dbReference>
<dbReference type="SMART" id="SM00986">
    <property type="entry name" value="UDG"/>
    <property type="match status" value="1"/>
</dbReference>
<dbReference type="InterPro" id="IPR051536">
    <property type="entry name" value="UDG_Type-4/5"/>
</dbReference>
<dbReference type="InterPro" id="IPR036895">
    <property type="entry name" value="Uracil-DNA_glycosylase-like_sf"/>
</dbReference>
<dbReference type="SMART" id="SM00987">
    <property type="entry name" value="UreE_C"/>
    <property type="match status" value="1"/>
</dbReference>
<keyword evidence="2" id="KW-0479">Metal-binding</keyword>
<keyword evidence="6" id="KW-0411">Iron-sulfur</keyword>
<organism evidence="9 10">
    <name type="scientific">Ramlibacter alkalitolerans</name>
    <dbReference type="NCBI Taxonomy" id="2039631"/>
    <lineage>
        <taxon>Bacteria</taxon>
        <taxon>Pseudomonadati</taxon>
        <taxon>Pseudomonadota</taxon>
        <taxon>Betaproteobacteria</taxon>
        <taxon>Burkholderiales</taxon>
        <taxon>Comamonadaceae</taxon>
        <taxon>Ramlibacter</taxon>
    </lineage>
</organism>
<keyword evidence="3" id="KW-0227">DNA damage</keyword>
<dbReference type="Proteomes" id="UP000622707">
    <property type="component" value="Unassembled WGS sequence"/>
</dbReference>
<keyword evidence="1" id="KW-0004">4Fe-4S</keyword>
<protein>
    <submittedName>
        <fullName evidence="9">Uracil-DNA glycosylase family protein</fullName>
    </submittedName>
</protein>
<evidence type="ECO:0000313" key="9">
    <source>
        <dbReference type="EMBL" id="MBL0426448.1"/>
    </source>
</evidence>
<proteinExistence type="predicted"/>